<reference evidence="1" key="1">
    <citation type="journal article" date="2011" name="Environ. Microbiol.">
        <title>Genomic insights into the metabolic potential of the polycyclic aromatic hydrocarbon degrading sulfate-reducing Deltaproteobacterium N47.</title>
        <authorList>
            <person name="Bergmann F."/>
            <person name="Selesi D."/>
            <person name="Weinmaier T."/>
            <person name="Tischler P."/>
            <person name="Rattei T."/>
            <person name="Meckenstock R.U."/>
        </authorList>
    </citation>
    <scope>NUCLEOTIDE SEQUENCE</scope>
</reference>
<dbReference type="Pfam" id="PF13366">
    <property type="entry name" value="PDDEXK_3"/>
    <property type="match status" value="1"/>
</dbReference>
<name>E1YBU1_9BACT</name>
<organism evidence="1">
    <name type="scientific">uncultured Desulfobacterium sp</name>
    <dbReference type="NCBI Taxonomy" id="201089"/>
    <lineage>
        <taxon>Bacteria</taxon>
        <taxon>Pseudomonadati</taxon>
        <taxon>Thermodesulfobacteriota</taxon>
        <taxon>Desulfobacteria</taxon>
        <taxon>Desulfobacterales</taxon>
        <taxon>Desulfobacteriaceae</taxon>
        <taxon>Desulfobacterium</taxon>
        <taxon>environmental samples</taxon>
    </lineage>
</organism>
<dbReference type="EMBL" id="FR695868">
    <property type="protein sequence ID" value="CBX28035.1"/>
    <property type="molecule type" value="Genomic_DNA"/>
</dbReference>
<dbReference type="AlphaFoldDB" id="E1YBU1"/>
<protein>
    <recommendedName>
        <fullName evidence="2">GxxExxY protein</fullName>
    </recommendedName>
</protein>
<accession>E1YBU1</accession>
<evidence type="ECO:0000313" key="1">
    <source>
        <dbReference type="EMBL" id="CBX28035.1"/>
    </source>
</evidence>
<sequence>MPFVAQEKVVLYYKGERLNQICKPGFICFGKIIVEIKAVKELSDGHRSQVHNYLKAPGYNLGFPINFSHYPNAQIERVVL</sequence>
<dbReference type="InterPro" id="IPR026350">
    <property type="entry name" value="GxxExxY"/>
</dbReference>
<proteinExistence type="predicted"/>
<gene>
    <name evidence="1" type="ORF">N47_G33590</name>
</gene>
<dbReference type="NCBIfam" id="TIGR04256">
    <property type="entry name" value="GxxExxY"/>
    <property type="match status" value="1"/>
</dbReference>
<evidence type="ECO:0008006" key="2">
    <source>
        <dbReference type="Google" id="ProtNLM"/>
    </source>
</evidence>